<evidence type="ECO:0000313" key="3">
    <source>
        <dbReference type="Proteomes" id="UP000245728"/>
    </source>
</evidence>
<keyword evidence="1" id="KW-1133">Transmembrane helix</keyword>
<organism evidence="2 3">
    <name type="scientific">Saliniradius amylolyticus</name>
    <dbReference type="NCBI Taxonomy" id="2183582"/>
    <lineage>
        <taxon>Bacteria</taxon>
        <taxon>Pseudomonadati</taxon>
        <taxon>Pseudomonadota</taxon>
        <taxon>Gammaproteobacteria</taxon>
        <taxon>Alteromonadales</taxon>
        <taxon>Alteromonadaceae</taxon>
        <taxon>Saliniradius</taxon>
    </lineage>
</organism>
<dbReference type="InterPro" id="IPR021494">
    <property type="entry name" value="DUF3149"/>
</dbReference>
<dbReference type="EMBL" id="CP029347">
    <property type="protein sequence ID" value="AWL10608.1"/>
    <property type="molecule type" value="Genomic_DNA"/>
</dbReference>
<evidence type="ECO:0000313" key="2">
    <source>
        <dbReference type="EMBL" id="AWL10608.1"/>
    </source>
</evidence>
<keyword evidence="1" id="KW-0812">Transmembrane</keyword>
<proteinExistence type="predicted"/>
<keyword evidence="3" id="KW-1185">Reference proteome</keyword>
<keyword evidence="1" id="KW-0472">Membrane</keyword>
<dbReference type="Proteomes" id="UP000245728">
    <property type="component" value="Chromosome"/>
</dbReference>
<evidence type="ECO:0000256" key="1">
    <source>
        <dbReference type="SAM" id="Phobius"/>
    </source>
</evidence>
<protein>
    <recommendedName>
        <fullName evidence="4">DUF3149 domain-containing protein</fullName>
    </recommendedName>
</protein>
<name>A0A2S2DYY1_9ALTE</name>
<sequence>MLELIFNDPVAWGSLLGIGVTVAICLYYLYLFLHKVHQSNKHS</sequence>
<gene>
    <name evidence="2" type="ORF">HMF8227_00100</name>
</gene>
<feature type="transmembrane region" description="Helical" evidence="1">
    <location>
        <begin position="12"/>
        <end position="33"/>
    </location>
</feature>
<dbReference type="OrthoDB" id="6336150at2"/>
<accession>A0A2S2DYY1</accession>
<dbReference type="RefSeq" id="WP_109338307.1">
    <property type="nucleotide sequence ID" value="NZ_CP029347.1"/>
</dbReference>
<dbReference type="KEGG" id="salh:HMF8227_00100"/>
<dbReference type="AlphaFoldDB" id="A0A2S2DYY1"/>
<reference evidence="2 3" key="1">
    <citation type="submission" date="2018-05" db="EMBL/GenBank/DDBJ databases">
        <title>Salinimonas sp. HMF8227 Genome sequencing and assembly.</title>
        <authorList>
            <person name="Kang H."/>
            <person name="Kang J."/>
            <person name="Cha I."/>
            <person name="Kim H."/>
            <person name="Joh K."/>
        </authorList>
    </citation>
    <scope>NUCLEOTIDE SEQUENCE [LARGE SCALE GENOMIC DNA]</scope>
    <source>
        <strain evidence="2 3">HMF8227</strain>
    </source>
</reference>
<evidence type="ECO:0008006" key="4">
    <source>
        <dbReference type="Google" id="ProtNLM"/>
    </source>
</evidence>
<dbReference type="Pfam" id="PF11346">
    <property type="entry name" value="DUF3149"/>
    <property type="match status" value="1"/>
</dbReference>